<dbReference type="FunFam" id="3.40.50.150:FF:000288">
    <property type="entry name" value="Spermine/spermidine synthase, putative"/>
    <property type="match status" value="1"/>
</dbReference>
<dbReference type="Proteomes" id="UP001321749">
    <property type="component" value="Unassembled WGS sequence"/>
</dbReference>
<accession>A0AAV9HVR8</accession>
<dbReference type="Gene3D" id="3.40.50.150">
    <property type="entry name" value="Vaccinia Virus protein VP39"/>
    <property type="match status" value="1"/>
</dbReference>
<evidence type="ECO:0000256" key="1">
    <source>
        <dbReference type="ARBA" id="ARBA00023115"/>
    </source>
</evidence>
<name>A0AAV9HVR8_9PEZI</name>
<dbReference type="Pfam" id="PF01564">
    <property type="entry name" value="Spermine_synth"/>
    <property type="match status" value="1"/>
</dbReference>
<organism evidence="3 4">
    <name type="scientific">Cladorrhinum samala</name>
    <dbReference type="NCBI Taxonomy" id="585594"/>
    <lineage>
        <taxon>Eukaryota</taxon>
        <taxon>Fungi</taxon>
        <taxon>Dikarya</taxon>
        <taxon>Ascomycota</taxon>
        <taxon>Pezizomycotina</taxon>
        <taxon>Sordariomycetes</taxon>
        <taxon>Sordariomycetidae</taxon>
        <taxon>Sordariales</taxon>
        <taxon>Podosporaceae</taxon>
        <taxon>Cladorrhinum</taxon>
    </lineage>
</organism>
<dbReference type="EMBL" id="MU864955">
    <property type="protein sequence ID" value="KAK4463794.1"/>
    <property type="molecule type" value="Genomic_DNA"/>
</dbReference>
<evidence type="ECO:0000256" key="2">
    <source>
        <dbReference type="SAM" id="MobiDB-lite"/>
    </source>
</evidence>
<proteinExistence type="predicted"/>
<evidence type="ECO:0000313" key="3">
    <source>
        <dbReference type="EMBL" id="KAK4463794.1"/>
    </source>
</evidence>
<dbReference type="InterPro" id="IPR029063">
    <property type="entry name" value="SAM-dependent_MTases_sf"/>
</dbReference>
<feature type="compositionally biased region" description="Pro residues" evidence="2">
    <location>
        <begin position="10"/>
        <end position="23"/>
    </location>
</feature>
<dbReference type="GO" id="GO:0006596">
    <property type="term" value="P:polyamine biosynthetic process"/>
    <property type="evidence" value="ECO:0007669"/>
    <property type="project" value="UniProtKB-KW"/>
</dbReference>
<dbReference type="NCBIfam" id="NF037959">
    <property type="entry name" value="MFS_SpdSyn"/>
    <property type="match status" value="1"/>
</dbReference>
<dbReference type="PANTHER" id="PTHR43317">
    <property type="entry name" value="THERMOSPERMINE SYNTHASE ACAULIS5"/>
    <property type="match status" value="1"/>
</dbReference>
<dbReference type="AlphaFoldDB" id="A0AAV9HVR8"/>
<sequence>MAPSKKSRSPGPPKSTPPPPIPNSPEQFEAELKALAAKARTETPLNHILEQLTIYLKSSLLLSLIAIFSRVSQLTLSPTYGSIPSAKWHSKLVMAACFVGWSSNLALNRALPFKPEKLLPILAVYVPVAQYFLGEQSEKLTATWGPLITELITLFPIVVISAGCVATYLDGIDLGFLPKWLGEALPGLGSYGFFKGSQKVLGGLVDSYIGKTVWNTRIGMEVALAGGYSAFAPSKLLLWTALPGVLHTAMFNTHAPSPNALERLNKGLEKVGYMVLEREESITGYVSVIDSPKEGYRLMRCDHSLLGGEWTKFIGQPQFKGNQVAEPIYGVFAMLEAVRLVETKKRIKDQDAKALVIGMGIGTTPAALVAHGIDTTVVEIDPVVAKFASKYFQLPSNHTSVIEDAVTYTDRLAADEEGQRYDYIIHDVFTGGAEPIPLFTLEFLQNLNTLLKPNGVVAINYAGDLALPPPRIIVETIKTVFPTCRNFREHPRDDEVFEKTGGDFTNMVIFCTKQAGGSIEFRYPTERDLLNSPSRQHFLMPQHEVKESDFVTSKESEGILRKNETERLVKWHEMSATGHWAIMRTVLPAAIWEAW</sequence>
<gene>
    <name evidence="3" type="ORF">QBC42DRAFT_295601</name>
</gene>
<dbReference type="PANTHER" id="PTHR43317:SF1">
    <property type="entry name" value="THERMOSPERMINE SYNTHASE ACAULIS5"/>
    <property type="match status" value="1"/>
</dbReference>
<evidence type="ECO:0000313" key="4">
    <source>
        <dbReference type="Proteomes" id="UP001321749"/>
    </source>
</evidence>
<protein>
    <submittedName>
        <fullName evidence="3">Polyamine aminopropyltransferase</fullName>
    </submittedName>
</protein>
<dbReference type="CDD" id="cd02440">
    <property type="entry name" value="AdoMet_MTases"/>
    <property type="match status" value="1"/>
</dbReference>
<dbReference type="SUPFAM" id="SSF53335">
    <property type="entry name" value="S-adenosyl-L-methionine-dependent methyltransferases"/>
    <property type="match status" value="1"/>
</dbReference>
<keyword evidence="4" id="KW-1185">Reference proteome</keyword>
<comment type="caution">
    <text evidence="3">The sequence shown here is derived from an EMBL/GenBank/DDBJ whole genome shotgun (WGS) entry which is preliminary data.</text>
</comment>
<feature type="region of interest" description="Disordered" evidence="2">
    <location>
        <begin position="1"/>
        <end position="25"/>
    </location>
</feature>
<reference evidence="3" key="2">
    <citation type="submission" date="2023-06" db="EMBL/GenBank/DDBJ databases">
        <authorList>
            <consortium name="Lawrence Berkeley National Laboratory"/>
            <person name="Mondo S.J."/>
            <person name="Hensen N."/>
            <person name="Bonometti L."/>
            <person name="Westerberg I."/>
            <person name="Brannstrom I.O."/>
            <person name="Guillou S."/>
            <person name="Cros-Aarteil S."/>
            <person name="Calhoun S."/>
            <person name="Haridas S."/>
            <person name="Kuo A."/>
            <person name="Pangilinan J."/>
            <person name="Riley R."/>
            <person name="Labutti K."/>
            <person name="Andreopoulos B."/>
            <person name="Lipzen A."/>
            <person name="Chen C."/>
            <person name="Yanf M."/>
            <person name="Daum C."/>
            <person name="Ng V."/>
            <person name="Clum A."/>
            <person name="Steindorff A."/>
            <person name="Ohm R."/>
            <person name="Martin F."/>
            <person name="Silar P."/>
            <person name="Natvig D."/>
            <person name="Lalanne C."/>
            <person name="Gautier V."/>
            <person name="Ament-Velasquez S.L."/>
            <person name="Kruys A."/>
            <person name="Hutchinson M.I."/>
            <person name="Powell A.J."/>
            <person name="Barry K."/>
            <person name="Miller A.N."/>
            <person name="Grigoriev I.V."/>
            <person name="Debuchy R."/>
            <person name="Gladieux P."/>
            <person name="Thoren M.H."/>
            <person name="Johannesson H."/>
        </authorList>
    </citation>
    <scope>NUCLEOTIDE SEQUENCE</scope>
    <source>
        <strain evidence="3">PSN324</strain>
    </source>
</reference>
<reference evidence="3" key="1">
    <citation type="journal article" date="2023" name="Mol. Phylogenet. Evol.">
        <title>Genome-scale phylogeny and comparative genomics of the fungal order Sordariales.</title>
        <authorList>
            <person name="Hensen N."/>
            <person name="Bonometti L."/>
            <person name="Westerberg I."/>
            <person name="Brannstrom I.O."/>
            <person name="Guillou S."/>
            <person name="Cros-Aarteil S."/>
            <person name="Calhoun S."/>
            <person name="Haridas S."/>
            <person name="Kuo A."/>
            <person name="Mondo S."/>
            <person name="Pangilinan J."/>
            <person name="Riley R."/>
            <person name="LaButti K."/>
            <person name="Andreopoulos B."/>
            <person name="Lipzen A."/>
            <person name="Chen C."/>
            <person name="Yan M."/>
            <person name="Daum C."/>
            <person name="Ng V."/>
            <person name="Clum A."/>
            <person name="Steindorff A."/>
            <person name="Ohm R.A."/>
            <person name="Martin F."/>
            <person name="Silar P."/>
            <person name="Natvig D.O."/>
            <person name="Lalanne C."/>
            <person name="Gautier V."/>
            <person name="Ament-Velasquez S.L."/>
            <person name="Kruys A."/>
            <person name="Hutchinson M.I."/>
            <person name="Powell A.J."/>
            <person name="Barry K."/>
            <person name="Miller A.N."/>
            <person name="Grigoriev I.V."/>
            <person name="Debuchy R."/>
            <person name="Gladieux P."/>
            <person name="Hiltunen Thoren M."/>
            <person name="Johannesson H."/>
        </authorList>
    </citation>
    <scope>NUCLEOTIDE SEQUENCE</scope>
    <source>
        <strain evidence="3">PSN324</strain>
    </source>
</reference>
<keyword evidence="1" id="KW-0620">Polyamine biosynthesis</keyword>